<name>A0A836C6I2_9CHLO</name>
<reference evidence="1" key="1">
    <citation type="journal article" date="2020" name="bioRxiv">
        <title>Comparative genomics of Chlamydomonas.</title>
        <authorList>
            <person name="Craig R.J."/>
            <person name="Hasan A.R."/>
            <person name="Ness R.W."/>
            <person name="Keightley P.D."/>
        </authorList>
    </citation>
    <scope>NUCLEOTIDE SEQUENCE</scope>
    <source>
        <strain evidence="1">CCAP 11/70</strain>
    </source>
</reference>
<gene>
    <name evidence="1" type="ORF">HYH03_000978</name>
</gene>
<protein>
    <submittedName>
        <fullName evidence="1">Uncharacterized protein</fullName>
    </submittedName>
</protein>
<evidence type="ECO:0000313" key="1">
    <source>
        <dbReference type="EMBL" id="KAG2501163.1"/>
    </source>
</evidence>
<organism evidence="1 2">
    <name type="scientific">Edaphochlamys debaryana</name>
    <dbReference type="NCBI Taxonomy" id="47281"/>
    <lineage>
        <taxon>Eukaryota</taxon>
        <taxon>Viridiplantae</taxon>
        <taxon>Chlorophyta</taxon>
        <taxon>core chlorophytes</taxon>
        <taxon>Chlorophyceae</taxon>
        <taxon>CS clade</taxon>
        <taxon>Chlamydomonadales</taxon>
        <taxon>Chlamydomonadales incertae sedis</taxon>
        <taxon>Edaphochlamys</taxon>
    </lineage>
</organism>
<proteinExistence type="predicted"/>
<keyword evidence="2" id="KW-1185">Reference proteome</keyword>
<dbReference type="Proteomes" id="UP000612055">
    <property type="component" value="Unassembled WGS sequence"/>
</dbReference>
<dbReference type="EMBL" id="JAEHOE010000002">
    <property type="protein sequence ID" value="KAG2501163.1"/>
    <property type="molecule type" value="Genomic_DNA"/>
</dbReference>
<dbReference type="OrthoDB" id="562405at2759"/>
<evidence type="ECO:0000313" key="2">
    <source>
        <dbReference type="Proteomes" id="UP000612055"/>
    </source>
</evidence>
<sequence>MFALIGALQHSVPAAAGAVAFARTVLRTHTLQRLSRAVAGTTTHLQTVKDALGAVDLEQADLEGACLWACVQTLKYGPDLVSNLAALVARAALCSTEHAAPEPAPPRSAAERDAYAVRQREWRRLEVAKRVLIGEFVAHMAASGVMEHQARALTTAAIATSAAVTAEAGVLASELIAFAPDSYNALLCTWSRLHALCITAVSPDDAARLQAILSGPCLWHLTVSTGLDALSYADGGSSHGLPQALLDGLPVLGGVQALGPNEVVRVLRILDLDLQGQPAWLSTHTFKTLVAYLGGAAAPHPPSVGPRAAVSVLLRVGRLALQSVRAWSQPEAVVAAGDLGVLLGPPRSMDPVKLLWACLTCTDGLLPSPAPGGWAEAALLQRWRLAVGTIEHVSPWLAHVDQDTAARFVAEPLVRGDLFQPDGSLPAAPSPTVAAALAAGLVPALEHLVRRAGESLPAAGLLIRLLKYTAGGLLERLFAHSNPVEMTGLLVSLAKLLRRRYDGDGLGVNFPIHLSMVYRDLDSALRAASSPVSAAAAAGVSAAPAAGQASRHLTTALAASALLWLPELARLGREEMAALGDPWAVLASPHDSIPLPGVLAWVLEGVFAWLELLPFLPESGPTVAGGDGAAADGAAGGGGAGGGSGWRRLLVEEVAAVPLLAAALRLAPRWKPVVDGRHLDVCMMRLTTACAAVAVAAPEAVQRAALAGAAASAASSIKRNRRWRSSSAAAQLAAAWQPQQFRDLAYGMAETEASGHVQLALSVGDIVAGWGRAGAVAASQLAALRAELAALLALTEKCDVQSAARALPDLDQVRAALPPACAHPGCACLDGDSEAGLRLSGYAEGVAGAVYCSRGCAAHHSAARLRARARG</sequence>
<dbReference type="AlphaFoldDB" id="A0A836C6I2"/>
<comment type="caution">
    <text evidence="1">The sequence shown here is derived from an EMBL/GenBank/DDBJ whole genome shotgun (WGS) entry which is preliminary data.</text>
</comment>
<accession>A0A836C6I2</accession>